<dbReference type="CDD" id="cd05466">
    <property type="entry name" value="PBP2_LTTR_substrate"/>
    <property type="match status" value="1"/>
</dbReference>
<evidence type="ECO:0000256" key="2">
    <source>
        <dbReference type="ARBA" id="ARBA00023015"/>
    </source>
</evidence>
<dbReference type="InterPro" id="IPR005119">
    <property type="entry name" value="LysR_subst-bd"/>
</dbReference>
<dbReference type="InterPro" id="IPR036388">
    <property type="entry name" value="WH-like_DNA-bd_sf"/>
</dbReference>
<name>A0A7K0DZY4_9NOCA</name>
<dbReference type="PRINTS" id="PR00039">
    <property type="entry name" value="HTHLYSR"/>
</dbReference>
<dbReference type="Proteomes" id="UP000431401">
    <property type="component" value="Unassembled WGS sequence"/>
</dbReference>
<dbReference type="PANTHER" id="PTHR30346:SF28">
    <property type="entry name" value="HTH-TYPE TRANSCRIPTIONAL REGULATOR CYNR"/>
    <property type="match status" value="1"/>
</dbReference>
<keyword evidence="2" id="KW-0805">Transcription regulation</keyword>
<dbReference type="AlphaFoldDB" id="A0A7K0DZY4"/>
<feature type="region of interest" description="Disordered" evidence="6">
    <location>
        <begin position="288"/>
        <end position="311"/>
    </location>
</feature>
<dbReference type="RefSeq" id="WP_194291106.1">
    <property type="nucleotide sequence ID" value="NZ_WEGI01000019.1"/>
</dbReference>
<keyword evidence="3" id="KW-0238">DNA-binding</keyword>
<feature type="domain" description="HTH lysR-type" evidence="7">
    <location>
        <begin position="1"/>
        <end position="58"/>
    </location>
</feature>
<reference evidence="8 9" key="1">
    <citation type="submission" date="2019-10" db="EMBL/GenBank/DDBJ databases">
        <title>Nocardia macrotermitis sp. nov. and Nocardia aurantia sp. nov., isolated from the gut of fungus growing-termite Macrotermes natalensis.</title>
        <authorList>
            <person name="Benndorf R."/>
            <person name="Schwitalla J."/>
            <person name="Martin K."/>
            <person name="De Beer W."/>
            <person name="Kaster A.-K."/>
            <person name="Vollmers J."/>
            <person name="Poulsen M."/>
            <person name="Beemelmanns C."/>
        </authorList>
    </citation>
    <scope>NUCLEOTIDE SEQUENCE [LARGE SCALE GENOMIC DNA]</scope>
    <source>
        <strain evidence="8 9">RB56</strain>
    </source>
</reference>
<dbReference type="PANTHER" id="PTHR30346">
    <property type="entry name" value="TRANSCRIPTIONAL DUAL REGULATOR HCAR-RELATED"/>
    <property type="match status" value="1"/>
</dbReference>
<dbReference type="Gene3D" id="1.10.10.10">
    <property type="entry name" value="Winged helix-like DNA-binding domain superfamily/Winged helix DNA-binding domain"/>
    <property type="match status" value="1"/>
</dbReference>
<evidence type="ECO:0000256" key="4">
    <source>
        <dbReference type="ARBA" id="ARBA00023159"/>
    </source>
</evidence>
<dbReference type="SUPFAM" id="SSF46785">
    <property type="entry name" value="Winged helix' DNA-binding domain"/>
    <property type="match status" value="1"/>
</dbReference>
<dbReference type="FunFam" id="1.10.10.10:FF:000001">
    <property type="entry name" value="LysR family transcriptional regulator"/>
    <property type="match status" value="1"/>
</dbReference>
<keyword evidence="4" id="KW-0010">Activator</keyword>
<dbReference type="Pfam" id="PF00126">
    <property type="entry name" value="HTH_1"/>
    <property type="match status" value="1"/>
</dbReference>
<evidence type="ECO:0000256" key="6">
    <source>
        <dbReference type="SAM" id="MobiDB-lite"/>
    </source>
</evidence>
<dbReference type="EMBL" id="WEGI01000019">
    <property type="protein sequence ID" value="MQY31390.1"/>
    <property type="molecule type" value="Genomic_DNA"/>
</dbReference>
<sequence length="311" mass="33254">MELRQLIYFDTVVREGGFTRAAQRLHVAQPAISAQIKLLETELGVILLDRSTRPPALTHAGELFRLRVRRILDDVDAARTEMSEISAVVRGALRIGATPVLGPIDLVAVIASFRRRHPGVTLSCRSGLLDPLVASLDDGALDVVIGPEHPGLAENHHIEHLADERFVLALPPHHLLTACARVDLAQARDELFVCLPPGSGMHTLLRETAANSGFEPRIDFVADTPATVRAFVAAGLGIAVMAASTTTGPGPTVTTRDLSDPPRHPAITLITPKHPLTPIIRAFADHLSTPPQSQAPTTRPAKPGAGAPRRA</sequence>
<organism evidence="8 9">
    <name type="scientific">Nocardia aurantia</name>
    <dbReference type="NCBI Taxonomy" id="2585199"/>
    <lineage>
        <taxon>Bacteria</taxon>
        <taxon>Bacillati</taxon>
        <taxon>Actinomycetota</taxon>
        <taxon>Actinomycetes</taxon>
        <taxon>Mycobacteriales</taxon>
        <taxon>Nocardiaceae</taxon>
        <taxon>Nocardia</taxon>
    </lineage>
</organism>
<dbReference type="Pfam" id="PF03466">
    <property type="entry name" value="LysR_substrate"/>
    <property type="match status" value="1"/>
</dbReference>
<evidence type="ECO:0000313" key="9">
    <source>
        <dbReference type="Proteomes" id="UP000431401"/>
    </source>
</evidence>
<dbReference type="InterPro" id="IPR036390">
    <property type="entry name" value="WH_DNA-bd_sf"/>
</dbReference>
<dbReference type="Gene3D" id="3.40.190.290">
    <property type="match status" value="1"/>
</dbReference>
<dbReference type="GO" id="GO:0003677">
    <property type="term" value="F:DNA binding"/>
    <property type="evidence" value="ECO:0007669"/>
    <property type="project" value="UniProtKB-KW"/>
</dbReference>
<dbReference type="InterPro" id="IPR000847">
    <property type="entry name" value="LysR_HTH_N"/>
</dbReference>
<proteinExistence type="inferred from homology"/>
<evidence type="ECO:0000256" key="5">
    <source>
        <dbReference type="ARBA" id="ARBA00023163"/>
    </source>
</evidence>
<evidence type="ECO:0000259" key="7">
    <source>
        <dbReference type="PROSITE" id="PS50931"/>
    </source>
</evidence>
<accession>A0A7K0DZY4</accession>
<dbReference type="SUPFAM" id="SSF53850">
    <property type="entry name" value="Periplasmic binding protein-like II"/>
    <property type="match status" value="1"/>
</dbReference>
<dbReference type="PROSITE" id="PS50931">
    <property type="entry name" value="HTH_LYSR"/>
    <property type="match status" value="1"/>
</dbReference>
<dbReference type="GO" id="GO:0003700">
    <property type="term" value="F:DNA-binding transcription factor activity"/>
    <property type="evidence" value="ECO:0007669"/>
    <property type="project" value="InterPro"/>
</dbReference>
<evidence type="ECO:0000256" key="1">
    <source>
        <dbReference type="ARBA" id="ARBA00009437"/>
    </source>
</evidence>
<evidence type="ECO:0000256" key="3">
    <source>
        <dbReference type="ARBA" id="ARBA00023125"/>
    </source>
</evidence>
<evidence type="ECO:0000313" key="8">
    <source>
        <dbReference type="EMBL" id="MQY31390.1"/>
    </source>
</evidence>
<gene>
    <name evidence="8" type="primary">gltC_9</name>
    <name evidence="8" type="ORF">NRB56_69990</name>
</gene>
<keyword evidence="9" id="KW-1185">Reference proteome</keyword>
<feature type="compositionally biased region" description="Low complexity" evidence="6">
    <location>
        <begin position="295"/>
        <end position="311"/>
    </location>
</feature>
<comment type="similarity">
    <text evidence="1">Belongs to the LysR transcriptional regulatory family.</text>
</comment>
<protein>
    <submittedName>
        <fullName evidence="8">HTH-type transcriptional regulator GltC</fullName>
    </submittedName>
</protein>
<dbReference type="GO" id="GO:0032993">
    <property type="term" value="C:protein-DNA complex"/>
    <property type="evidence" value="ECO:0007669"/>
    <property type="project" value="TreeGrafter"/>
</dbReference>
<keyword evidence="5" id="KW-0804">Transcription</keyword>
<comment type="caution">
    <text evidence="8">The sequence shown here is derived from an EMBL/GenBank/DDBJ whole genome shotgun (WGS) entry which is preliminary data.</text>
</comment>